<organism evidence="2 3">
    <name type="scientific">Lampropedia hyalina DSM 16112</name>
    <dbReference type="NCBI Taxonomy" id="1122156"/>
    <lineage>
        <taxon>Bacteria</taxon>
        <taxon>Pseudomonadati</taxon>
        <taxon>Pseudomonadota</taxon>
        <taxon>Betaproteobacteria</taxon>
        <taxon>Burkholderiales</taxon>
        <taxon>Comamonadaceae</taxon>
        <taxon>Lampropedia</taxon>
    </lineage>
</organism>
<keyword evidence="1" id="KW-1133">Transmembrane helix</keyword>
<feature type="transmembrane region" description="Helical" evidence="1">
    <location>
        <begin position="21"/>
        <end position="42"/>
    </location>
</feature>
<sequence>MSQQDWHPLLEQHIDFLSSRVFLYFCVLVADTNWMGYQQFLLRRRLTKIERVMRKKIFYISDKKQNLPQGFLPVCHQSRQTRSVQQCHHGKLKYLQSEFGGNGLQGLFGIVEWHNCANGPASQCTAGEYDTTTLVAFETGDHI</sequence>
<name>A0A1M4UFG9_9BURK</name>
<proteinExistence type="predicted"/>
<keyword evidence="1" id="KW-0812">Transmembrane</keyword>
<keyword evidence="1" id="KW-0472">Membrane</keyword>
<evidence type="ECO:0000313" key="3">
    <source>
        <dbReference type="Proteomes" id="UP000184327"/>
    </source>
</evidence>
<dbReference type="Proteomes" id="UP000184327">
    <property type="component" value="Unassembled WGS sequence"/>
</dbReference>
<evidence type="ECO:0000313" key="2">
    <source>
        <dbReference type="EMBL" id="SHE55310.1"/>
    </source>
</evidence>
<keyword evidence="3" id="KW-1185">Reference proteome</keyword>
<protein>
    <submittedName>
        <fullName evidence="2">Uncharacterized protein</fullName>
    </submittedName>
</protein>
<gene>
    <name evidence="2" type="ORF">SAMN02745117_00460</name>
</gene>
<dbReference type="STRING" id="1122156.SAMN02745117_00460"/>
<dbReference type="AlphaFoldDB" id="A0A1M4UFG9"/>
<dbReference type="EMBL" id="FQUZ01000004">
    <property type="protein sequence ID" value="SHE55310.1"/>
    <property type="molecule type" value="Genomic_DNA"/>
</dbReference>
<evidence type="ECO:0000256" key="1">
    <source>
        <dbReference type="SAM" id="Phobius"/>
    </source>
</evidence>
<accession>A0A1M4UFG9</accession>
<reference evidence="2 3" key="1">
    <citation type="submission" date="2016-11" db="EMBL/GenBank/DDBJ databases">
        <authorList>
            <person name="Jaros S."/>
            <person name="Januszkiewicz K."/>
            <person name="Wedrychowicz H."/>
        </authorList>
    </citation>
    <scope>NUCLEOTIDE SEQUENCE [LARGE SCALE GENOMIC DNA]</scope>
    <source>
        <strain evidence="2 3">DSM 16112</strain>
    </source>
</reference>